<evidence type="ECO:0000313" key="3">
    <source>
        <dbReference type="Proteomes" id="UP000777438"/>
    </source>
</evidence>
<feature type="compositionally biased region" description="Basic and acidic residues" evidence="1">
    <location>
        <begin position="7"/>
        <end position="19"/>
    </location>
</feature>
<evidence type="ECO:0008006" key="4">
    <source>
        <dbReference type="Google" id="ProtNLM"/>
    </source>
</evidence>
<dbReference type="Proteomes" id="UP000777438">
    <property type="component" value="Unassembled WGS sequence"/>
</dbReference>
<proteinExistence type="predicted"/>
<dbReference type="PANTHER" id="PTHR40618">
    <property type="entry name" value="B-ZIP TRANSCRIPTION FACTOR (EUROFUNG)-RELATED"/>
    <property type="match status" value="1"/>
</dbReference>
<accession>A0A9P8W8W7</accession>
<evidence type="ECO:0000256" key="1">
    <source>
        <dbReference type="SAM" id="MobiDB-lite"/>
    </source>
</evidence>
<name>A0A9P8W8W7_9HYPO</name>
<dbReference type="OrthoDB" id="3555317at2759"/>
<comment type="caution">
    <text evidence="2">The sequence shown here is derived from an EMBL/GenBank/DDBJ whole genome shotgun (WGS) entry which is preliminary data.</text>
</comment>
<feature type="region of interest" description="Disordered" evidence="1">
    <location>
        <begin position="110"/>
        <end position="134"/>
    </location>
</feature>
<dbReference type="AlphaFoldDB" id="A0A9P8W8W7"/>
<evidence type="ECO:0000313" key="2">
    <source>
        <dbReference type="EMBL" id="KAH6892493.1"/>
    </source>
</evidence>
<feature type="region of interest" description="Disordered" evidence="1">
    <location>
        <begin position="1"/>
        <end position="25"/>
    </location>
</feature>
<dbReference type="EMBL" id="JAGPYM010000007">
    <property type="protein sequence ID" value="KAH6892493.1"/>
    <property type="molecule type" value="Genomic_DNA"/>
</dbReference>
<sequence length="464" mass="51661">MARRGRPRIETGTEAAHEEPENELSNRRLRMRLAQRAYRNRKMMALDNETARAEKLSVGLHKAVAAFTTFHQQIDRDQLPPHVLVHLNKVADEMAAVTRDIQGDLPFSEAPVHSSLSSPQPFRDNWQPKPALPRTLPEPRPVDELNLLLGSLPISFPGQASIQRQEAVSLSLWSRNPGQESLENRIIRACIEHAIFLLSDKNHQYRLPALSIPLKLLGEEVFMTSSLGLRSAFVGNLRDYQYPPFAIAYLPTMLRVVEGSSMGEPRLQTPFVQRLQFGRTRTILRTDDPALQGEWMEALDVEEYLQERGIDLKNIAPSAGLEENHDTTSSSGTVQGMIQQGRQIAIPQQFDQPGASGSQVFPITYQIHEVADFSVFGIRTDDQTSTIRGSTPTNVIGAVPTILARETQAHRPQGIIIDVDQLTQILGASAMCLGPIPGIRRESVDDAIRQSIMKLETPGQTAMN</sequence>
<gene>
    <name evidence="2" type="ORF">B0T10DRAFT_438352</name>
</gene>
<reference evidence="2 3" key="1">
    <citation type="journal article" date="2021" name="Nat. Commun.">
        <title>Genetic determinants of endophytism in the Arabidopsis root mycobiome.</title>
        <authorList>
            <person name="Mesny F."/>
            <person name="Miyauchi S."/>
            <person name="Thiergart T."/>
            <person name="Pickel B."/>
            <person name="Atanasova L."/>
            <person name="Karlsson M."/>
            <person name="Huettel B."/>
            <person name="Barry K.W."/>
            <person name="Haridas S."/>
            <person name="Chen C."/>
            <person name="Bauer D."/>
            <person name="Andreopoulos W."/>
            <person name="Pangilinan J."/>
            <person name="LaButti K."/>
            <person name="Riley R."/>
            <person name="Lipzen A."/>
            <person name="Clum A."/>
            <person name="Drula E."/>
            <person name="Henrissat B."/>
            <person name="Kohler A."/>
            <person name="Grigoriev I.V."/>
            <person name="Martin F.M."/>
            <person name="Hacquard S."/>
        </authorList>
    </citation>
    <scope>NUCLEOTIDE SEQUENCE [LARGE SCALE GENOMIC DNA]</scope>
    <source>
        <strain evidence="2 3">MPI-CAGE-CH-0241</strain>
    </source>
</reference>
<keyword evidence="3" id="KW-1185">Reference proteome</keyword>
<dbReference type="PANTHER" id="PTHR40618:SF1">
    <property type="entry name" value="B-ZIP TRANSCRIPTION FACTOR (EUROFUNG)"/>
    <property type="match status" value="1"/>
</dbReference>
<protein>
    <recommendedName>
        <fullName evidence="4">BZIP domain-containing protein</fullName>
    </recommendedName>
</protein>
<organism evidence="2 3">
    <name type="scientific">Thelonectria olida</name>
    <dbReference type="NCBI Taxonomy" id="1576542"/>
    <lineage>
        <taxon>Eukaryota</taxon>
        <taxon>Fungi</taxon>
        <taxon>Dikarya</taxon>
        <taxon>Ascomycota</taxon>
        <taxon>Pezizomycotina</taxon>
        <taxon>Sordariomycetes</taxon>
        <taxon>Hypocreomycetidae</taxon>
        <taxon>Hypocreales</taxon>
        <taxon>Nectriaceae</taxon>
        <taxon>Thelonectria</taxon>
    </lineage>
</organism>